<organism evidence="1 2">
    <name type="scientific">Pedobacter soli</name>
    <dbReference type="NCBI Taxonomy" id="390242"/>
    <lineage>
        <taxon>Bacteria</taxon>
        <taxon>Pseudomonadati</taxon>
        <taxon>Bacteroidota</taxon>
        <taxon>Sphingobacteriia</taxon>
        <taxon>Sphingobacteriales</taxon>
        <taxon>Sphingobacteriaceae</taxon>
        <taxon>Pedobacter</taxon>
    </lineage>
</organism>
<protein>
    <submittedName>
        <fullName evidence="1">Uncharacterized protein</fullName>
    </submittedName>
</protein>
<dbReference type="RefSeq" id="WP_143009528.1">
    <property type="nucleotide sequence ID" value="NZ_FMZH01000001.1"/>
</dbReference>
<evidence type="ECO:0000313" key="1">
    <source>
        <dbReference type="EMBL" id="SDC28692.1"/>
    </source>
</evidence>
<reference evidence="2" key="1">
    <citation type="submission" date="2016-10" db="EMBL/GenBank/DDBJ databases">
        <authorList>
            <person name="Varghese N."/>
            <person name="Submissions S."/>
        </authorList>
    </citation>
    <scope>NUCLEOTIDE SEQUENCE [LARGE SCALE GENOMIC DNA]</scope>
    <source>
        <strain evidence="2">DSM 18609</strain>
    </source>
</reference>
<dbReference type="Proteomes" id="UP000199455">
    <property type="component" value="Unassembled WGS sequence"/>
</dbReference>
<proteinExistence type="predicted"/>
<gene>
    <name evidence="1" type="ORF">SAMN04488024_101736</name>
</gene>
<accession>A0A1G6KC87</accession>
<dbReference type="AlphaFoldDB" id="A0A1G6KC87"/>
<sequence>MKKIDLYKGYEGYSEIVLYEQAVNKKNEITIFEVHLLEFHFDEILSLIPLGQYHEQSVMYNYFRAEGWHNDRWECKRIQEFYTQLCQINISLESSYIDAYSALKEICRSTLDNGRRLFIASQ</sequence>
<keyword evidence="2" id="KW-1185">Reference proteome</keyword>
<dbReference type="EMBL" id="FMZH01000001">
    <property type="protein sequence ID" value="SDC28692.1"/>
    <property type="molecule type" value="Genomic_DNA"/>
</dbReference>
<name>A0A1G6KC87_9SPHI</name>
<dbReference type="STRING" id="390242.SAMN04488024_101736"/>
<evidence type="ECO:0000313" key="2">
    <source>
        <dbReference type="Proteomes" id="UP000199455"/>
    </source>
</evidence>